<dbReference type="NCBIfam" id="TIGR04337">
    <property type="entry name" value="AmmeMemoSam_rS"/>
    <property type="match status" value="1"/>
</dbReference>
<dbReference type="SFLD" id="SFLDS00029">
    <property type="entry name" value="Radical_SAM"/>
    <property type="match status" value="1"/>
</dbReference>
<evidence type="ECO:0000256" key="3">
    <source>
        <dbReference type="ARBA" id="ARBA00022723"/>
    </source>
</evidence>
<dbReference type="Proteomes" id="UP000182517">
    <property type="component" value="Chromosome"/>
</dbReference>
<dbReference type="GO" id="GO:0051539">
    <property type="term" value="F:4 iron, 4 sulfur cluster binding"/>
    <property type="evidence" value="ECO:0007669"/>
    <property type="project" value="UniProtKB-KW"/>
</dbReference>
<feature type="domain" description="Radical SAM core" evidence="7">
    <location>
        <begin position="67"/>
        <end position="278"/>
    </location>
</feature>
<dbReference type="SUPFAM" id="SSF102114">
    <property type="entry name" value="Radical SAM enzymes"/>
    <property type="match status" value="1"/>
</dbReference>
<dbReference type="PIRSF" id="PIRSF004869">
    <property type="entry name" value="PflX_prd"/>
    <property type="match status" value="1"/>
</dbReference>
<dbReference type="Pfam" id="PF04055">
    <property type="entry name" value="Radical_SAM"/>
    <property type="match status" value="1"/>
</dbReference>
<dbReference type="PROSITE" id="PS51918">
    <property type="entry name" value="RADICAL_SAM"/>
    <property type="match status" value="1"/>
</dbReference>
<dbReference type="SFLD" id="SFLDG01101">
    <property type="entry name" value="Uncharacterised_Radical_SAM_Su"/>
    <property type="match status" value="1"/>
</dbReference>
<feature type="binding site" evidence="6">
    <location>
        <position position="89"/>
    </location>
    <ligand>
        <name>[4Fe-4S] cluster</name>
        <dbReference type="ChEBI" id="CHEBI:49883"/>
        <note>4Fe-4S-S-AdoMet</note>
    </ligand>
</feature>
<dbReference type="EMBL" id="CP015519">
    <property type="protein sequence ID" value="APG27409.1"/>
    <property type="molecule type" value="Genomic_DNA"/>
</dbReference>
<keyword evidence="1" id="KW-0004">4Fe-4S</keyword>
<comment type="cofactor">
    <cofactor evidence="6">
        <name>[4Fe-4S] cluster</name>
        <dbReference type="ChEBI" id="CHEBI:49883"/>
    </cofactor>
    <text evidence="6">Binds 1 [4Fe-4S] cluster. The cluster is coordinated with 3 cysteines and an exchangeable S-adenosyl-L-methionine.</text>
</comment>
<organism evidence="8 9">
    <name type="scientific">Syntrophotalea acetylenivorans</name>
    <dbReference type="NCBI Taxonomy" id="1842532"/>
    <lineage>
        <taxon>Bacteria</taxon>
        <taxon>Pseudomonadati</taxon>
        <taxon>Thermodesulfobacteriota</taxon>
        <taxon>Desulfuromonadia</taxon>
        <taxon>Desulfuromonadales</taxon>
        <taxon>Syntrophotaleaceae</taxon>
        <taxon>Syntrophotalea</taxon>
    </lineage>
</organism>
<accession>A0A1L3GN93</accession>
<evidence type="ECO:0000313" key="9">
    <source>
        <dbReference type="Proteomes" id="UP000182517"/>
    </source>
</evidence>
<proteinExistence type="predicted"/>
<dbReference type="InterPro" id="IPR007197">
    <property type="entry name" value="rSAM"/>
</dbReference>
<evidence type="ECO:0000259" key="7">
    <source>
        <dbReference type="PROSITE" id="PS51918"/>
    </source>
</evidence>
<evidence type="ECO:0000256" key="5">
    <source>
        <dbReference type="ARBA" id="ARBA00023014"/>
    </source>
</evidence>
<dbReference type="STRING" id="1842532.A7E78_05875"/>
<dbReference type="InterPro" id="IPR058240">
    <property type="entry name" value="rSAM_sf"/>
</dbReference>
<dbReference type="RefSeq" id="WP_072283376.1">
    <property type="nucleotide sequence ID" value="NZ_CP015519.1"/>
</dbReference>
<dbReference type="InterPro" id="IPR013785">
    <property type="entry name" value="Aldolase_TIM"/>
</dbReference>
<dbReference type="KEGG" id="pef:A7E78_05875"/>
<dbReference type="InterPro" id="IPR016431">
    <property type="entry name" value="Pyrv-formate_lyase-activ_prd"/>
</dbReference>
<feature type="binding site" evidence="6">
    <location>
        <position position="82"/>
    </location>
    <ligand>
        <name>[4Fe-4S] cluster</name>
        <dbReference type="ChEBI" id="CHEBI:49883"/>
        <note>4Fe-4S-S-AdoMet</note>
    </ligand>
</feature>
<evidence type="ECO:0000256" key="1">
    <source>
        <dbReference type="ARBA" id="ARBA00022485"/>
    </source>
</evidence>
<dbReference type="PANTHER" id="PTHR30352">
    <property type="entry name" value="PYRUVATE FORMATE-LYASE-ACTIVATING ENZYME"/>
    <property type="match status" value="1"/>
</dbReference>
<dbReference type="InterPro" id="IPR006638">
    <property type="entry name" value="Elp3/MiaA/NifB-like_rSAM"/>
</dbReference>
<feature type="binding site" evidence="6">
    <location>
        <position position="86"/>
    </location>
    <ligand>
        <name>[4Fe-4S] cluster</name>
        <dbReference type="ChEBI" id="CHEBI:49883"/>
        <note>4Fe-4S-S-AdoMet</note>
    </ligand>
</feature>
<keyword evidence="3 6" id="KW-0479">Metal-binding</keyword>
<dbReference type="CDD" id="cd01335">
    <property type="entry name" value="Radical_SAM"/>
    <property type="match status" value="1"/>
</dbReference>
<keyword evidence="5 6" id="KW-0411">Iron-sulfur</keyword>
<dbReference type="PANTHER" id="PTHR30352:SF5">
    <property type="entry name" value="PYRUVATE FORMATE-LYASE 1-ACTIVATING ENZYME"/>
    <property type="match status" value="1"/>
</dbReference>
<dbReference type="AlphaFoldDB" id="A0A1L3GN93"/>
<name>A0A1L3GN93_9BACT</name>
<dbReference type="OrthoDB" id="9778883at2"/>
<dbReference type="GO" id="GO:0046872">
    <property type="term" value="F:metal ion binding"/>
    <property type="evidence" value="ECO:0007669"/>
    <property type="project" value="UniProtKB-KW"/>
</dbReference>
<dbReference type="InterPro" id="IPR027596">
    <property type="entry name" value="AmmeMemoSam_rS"/>
</dbReference>
<evidence type="ECO:0000256" key="4">
    <source>
        <dbReference type="ARBA" id="ARBA00023004"/>
    </source>
</evidence>
<dbReference type="Gene3D" id="3.20.20.70">
    <property type="entry name" value="Aldolase class I"/>
    <property type="match status" value="1"/>
</dbReference>
<protein>
    <submittedName>
        <fullName evidence="8">AmmeMemoRadiSam system radical SAM enzyme</fullName>
    </submittedName>
</protein>
<dbReference type="SMART" id="SM00729">
    <property type="entry name" value="Elp3"/>
    <property type="match status" value="1"/>
</dbReference>
<dbReference type="InterPro" id="IPR034457">
    <property type="entry name" value="Organic_radical-activating"/>
</dbReference>
<reference evidence="8 9" key="1">
    <citation type="journal article" date="2017" name="Genome Announc.">
        <title>Complete Genome Sequences of Two Acetylene-Fermenting Pelobacter acetylenicus Strains.</title>
        <authorList>
            <person name="Sutton J.M."/>
            <person name="Baesman S.M."/>
            <person name="Fierst J.L."/>
            <person name="Poret-Peterson A.T."/>
            <person name="Oremland R.S."/>
            <person name="Dunlap D.S."/>
            <person name="Akob D.M."/>
        </authorList>
    </citation>
    <scope>NUCLEOTIDE SEQUENCE [LARGE SCALE GENOMIC DNA]</scope>
    <source>
        <strain evidence="8 9">SFB93</strain>
    </source>
</reference>
<sequence length="335" mass="37424">MHEAMFWERTNNSQVRCTLCRFRCVIAEGRLGRCKVRQNRDGKLYSLVYGRCIAEQIDPIEKKPLFHYHPGSLSYSIATVGCNFHCLHCQNHTISQWPSGRPIEGRELPPAELVRRATASGCQSIAYTYTEPTIYYEYAYDCAVLAKQQGLGNVFVSNGYTTPEALEKIAPYLDAANIDLKSFSAATYKKLTGAELQGVLETLRHYHQLGIWLEVTSLLIPGCNDTDEELRAMANFIVDQLGCDTPWHVTAFHPTYRMTETPRTPLATLQRARRIGADAGLHYIYEGNLPGSWEHTVCPDCGARVIERCGFQLTGRQLAAGRCSHCQAGIAGIGL</sequence>
<evidence type="ECO:0000313" key="8">
    <source>
        <dbReference type="EMBL" id="APG27409.1"/>
    </source>
</evidence>
<keyword evidence="4 6" id="KW-0408">Iron</keyword>
<gene>
    <name evidence="8" type="ORF">A7E78_05875</name>
</gene>
<evidence type="ECO:0000256" key="6">
    <source>
        <dbReference type="PIRSR" id="PIRSR004869-50"/>
    </source>
</evidence>
<keyword evidence="9" id="KW-1185">Reference proteome</keyword>
<evidence type="ECO:0000256" key="2">
    <source>
        <dbReference type="ARBA" id="ARBA00022691"/>
    </source>
</evidence>
<keyword evidence="2 6" id="KW-0949">S-adenosyl-L-methionine</keyword>
<dbReference type="GO" id="GO:0003824">
    <property type="term" value="F:catalytic activity"/>
    <property type="evidence" value="ECO:0007669"/>
    <property type="project" value="InterPro"/>
</dbReference>